<proteinExistence type="predicted"/>
<dbReference type="GO" id="GO:0006357">
    <property type="term" value="P:regulation of transcription by RNA polymerase II"/>
    <property type="evidence" value="ECO:0007669"/>
    <property type="project" value="TreeGrafter"/>
</dbReference>
<feature type="region of interest" description="Disordered" evidence="2">
    <location>
        <begin position="903"/>
        <end position="938"/>
    </location>
</feature>
<feature type="compositionally biased region" description="Low complexity" evidence="2">
    <location>
        <begin position="749"/>
        <end position="758"/>
    </location>
</feature>
<dbReference type="GO" id="GO:0003700">
    <property type="term" value="F:DNA-binding transcription factor activity"/>
    <property type="evidence" value="ECO:0007669"/>
    <property type="project" value="InterPro"/>
</dbReference>
<feature type="region of interest" description="Disordered" evidence="2">
    <location>
        <begin position="417"/>
        <end position="472"/>
    </location>
</feature>
<name>A0A9D4IX62_DREPO</name>
<dbReference type="PANTHER" id="PTHR47034">
    <property type="entry name" value="ZINC FINGER TRANSCRIPTION FACTOR TRPS1"/>
    <property type="match status" value="1"/>
</dbReference>
<accession>A0A9D4IX62</accession>
<comment type="caution">
    <text evidence="4">The sequence shown here is derived from an EMBL/GenBank/DDBJ whole genome shotgun (WGS) entry which is preliminary data.</text>
</comment>
<feature type="compositionally biased region" description="Polar residues" evidence="2">
    <location>
        <begin position="199"/>
        <end position="208"/>
    </location>
</feature>
<dbReference type="GO" id="GO:0008270">
    <property type="term" value="F:zinc ion binding"/>
    <property type="evidence" value="ECO:0007669"/>
    <property type="project" value="UniProtKB-KW"/>
</dbReference>
<evidence type="ECO:0000313" key="5">
    <source>
        <dbReference type="Proteomes" id="UP000828390"/>
    </source>
</evidence>
<dbReference type="Gene3D" id="3.30.160.60">
    <property type="entry name" value="Classic Zinc Finger"/>
    <property type="match status" value="2"/>
</dbReference>
<dbReference type="InterPro" id="IPR036236">
    <property type="entry name" value="Znf_C2H2_sf"/>
</dbReference>
<feature type="domain" description="C2H2-type" evidence="3">
    <location>
        <begin position="950"/>
        <end position="977"/>
    </location>
</feature>
<dbReference type="AlphaFoldDB" id="A0A9D4IX62"/>
<dbReference type="SMART" id="SM00355">
    <property type="entry name" value="ZnF_C2H2"/>
    <property type="match status" value="5"/>
</dbReference>
<dbReference type="Proteomes" id="UP000828390">
    <property type="component" value="Unassembled WGS sequence"/>
</dbReference>
<feature type="domain" description="C2H2-type" evidence="3">
    <location>
        <begin position="524"/>
        <end position="551"/>
    </location>
</feature>
<dbReference type="InterPro" id="IPR028440">
    <property type="entry name" value="TRPS1"/>
</dbReference>
<organism evidence="4 5">
    <name type="scientific">Dreissena polymorpha</name>
    <name type="common">Zebra mussel</name>
    <name type="synonym">Mytilus polymorpha</name>
    <dbReference type="NCBI Taxonomy" id="45954"/>
    <lineage>
        <taxon>Eukaryota</taxon>
        <taxon>Metazoa</taxon>
        <taxon>Spiralia</taxon>
        <taxon>Lophotrochozoa</taxon>
        <taxon>Mollusca</taxon>
        <taxon>Bivalvia</taxon>
        <taxon>Autobranchia</taxon>
        <taxon>Heteroconchia</taxon>
        <taxon>Euheterodonta</taxon>
        <taxon>Imparidentia</taxon>
        <taxon>Neoheterodontei</taxon>
        <taxon>Myida</taxon>
        <taxon>Dreissenoidea</taxon>
        <taxon>Dreissenidae</taxon>
        <taxon>Dreissena</taxon>
    </lineage>
</organism>
<evidence type="ECO:0000259" key="3">
    <source>
        <dbReference type="PROSITE" id="PS50157"/>
    </source>
</evidence>
<feature type="region of interest" description="Disordered" evidence="2">
    <location>
        <begin position="251"/>
        <end position="323"/>
    </location>
</feature>
<dbReference type="SUPFAM" id="SSF57667">
    <property type="entry name" value="beta-beta-alpha zinc fingers"/>
    <property type="match status" value="2"/>
</dbReference>
<dbReference type="InterPro" id="IPR013087">
    <property type="entry name" value="Znf_C2H2_type"/>
</dbReference>
<feature type="compositionally biased region" description="Low complexity" evidence="2">
    <location>
        <begin position="903"/>
        <end position="917"/>
    </location>
</feature>
<feature type="compositionally biased region" description="Low complexity" evidence="2">
    <location>
        <begin position="294"/>
        <end position="323"/>
    </location>
</feature>
<feature type="region of interest" description="Disordered" evidence="2">
    <location>
        <begin position="749"/>
        <end position="792"/>
    </location>
</feature>
<feature type="domain" description="C2H2-type" evidence="3">
    <location>
        <begin position="978"/>
        <end position="1003"/>
    </location>
</feature>
<keyword evidence="1" id="KW-0862">Zinc</keyword>
<reference evidence="4" key="1">
    <citation type="journal article" date="2019" name="bioRxiv">
        <title>The Genome of the Zebra Mussel, Dreissena polymorpha: A Resource for Invasive Species Research.</title>
        <authorList>
            <person name="McCartney M.A."/>
            <person name="Auch B."/>
            <person name="Kono T."/>
            <person name="Mallez S."/>
            <person name="Zhang Y."/>
            <person name="Obille A."/>
            <person name="Becker A."/>
            <person name="Abrahante J.E."/>
            <person name="Garbe J."/>
            <person name="Badalamenti J.P."/>
            <person name="Herman A."/>
            <person name="Mangelson H."/>
            <person name="Liachko I."/>
            <person name="Sullivan S."/>
            <person name="Sone E.D."/>
            <person name="Koren S."/>
            <person name="Silverstein K.A.T."/>
            <person name="Beckman K.B."/>
            <person name="Gohl D.M."/>
        </authorList>
    </citation>
    <scope>NUCLEOTIDE SEQUENCE</scope>
    <source>
        <strain evidence="4">Duluth1</strain>
        <tissue evidence="4">Whole animal</tissue>
    </source>
</reference>
<dbReference type="PANTHER" id="PTHR47034:SF1">
    <property type="entry name" value="ZINC FINGER TRANSCRIPTION FACTOR TRPS1"/>
    <property type="match status" value="1"/>
</dbReference>
<feature type="compositionally biased region" description="Polar residues" evidence="2">
    <location>
        <begin position="95"/>
        <end position="105"/>
    </location>
</feature>
<evidence type="ECO:0000256" key="2">
    <source>
        <dbReference type="SAM" id="MobiDB-lite"/>
    </source>
</evidence>
<feature type="compositionally biased region" description="Polar residues" evidence="2">
    <location>
        <begin position="769"/>
        <end position="785"/>
    </location>
</feature>
<evidence type="ECO:0000256" key="1">
    <source>
        <dbReference type="PROSITE-ProRule" id="PRU00042"/>
    </source>
</evidence>
<dbReference type="EMBL" id="JAIWYP010000008">
    <property type="protein sequence ID" value="KAH3787852.1"/>
    <property type="molecule type" value="Genomic_DNA"/>
</dbReference>
<keyword evidence="5" id="KW-1185">Reference proteome</keyword>
<protein>
    <recommendedName>
        <fullName evidence="3">C2H2-type domain-containing protein</fullName>
    </recommendedName>
</protein>
<feature type="compositionally biased region" description="Polar residues" evidence="2">
    <location>
        <begin position="30"/>
        <end position="87"/>
    </location>
</feature>
<evidence type="ECO:0000313" key="4">
    <source>
        <dbReference type="EMBL" id="KAH3787852.1"/>
    </source>
</evidence>
<dbReference type="OrthoDB" id="5576026at2759"/>
<feature type="region of interest" description="Disordered" evidence="2">
    <location>
        <begin position="1"/>
        <end position="238"/>
    </location>
</feature>
<dbReference type="GO" id="GO:0000977">
    <property type="term" value="F:RNA polymerase II transcription regulatory region sequence-specific DNA binding"/>
    <property type="evidence" value="ECO:0007669"/>
    <property type="project" value="TreeGrafter"/>
</dbReference>
<dbReference type="GO" id="GO:0005634">
    <property type="term" value="C:nucleus"/>
    <property type="evidence" value="ECO:0007669"/>
    <property type="project" value="InterPro"/>
</dbReference>
<keyword evidence="1" id="KW-0863">Zinc-finger</keyword>
<sequence length="1003" mass="108863">MSDDDDDEMCDQEHDGAEEDVDMISRSDDITSSQPGHAATQSTATCPNGGSHTGDLVSSVSDTGQIAESTGSDQPCDCSSSSTQSHPTMHRTDTVAHSSCSQSECDASGTMFEPMSQSDSVGCPSDTESEIVVDDSPSVNEISAERLVSSNSVSDREDIDIGREGSVRPLNRSRSVTPSPSYLRLATPSTPGTPRLRSGSVSGVTFSPVSPKPTARGTPTDRQRSGSMGEIEMRERMSGRVKINDGLDILQLPRPRNPGGILPFNGHSSPDNLHESNEALNLTIEPRQLKDKSGNSLGNGLLSSYKSESSTSGVTSSSKHSNTSYMISNIMRTTPNKNKPSTISSYNGLAGRRQGCAINETVERPKPSSVIDSEGIAKKIARIDNAGFLCTSTSDTVWNRPRTNVGTARSALPGICVISSKTPPERPKPPRRTVLSPADNGHPDMASDRYVSSSDRRRLIPSNSHTSGNRDLVVSRQGAGDGFETPDVCLMPHNYKCRMCSYSAGSFHMLQMHSTKHRVSSKTFRCALCDYTTIEKSNLRRHRRLHHKSSPVNTLKCTKCLFTTSLSRKMRDHYQQEHPDLPASTLLPALNSGVVSPPGFPGQPSVSMETDSSYPPHYYNNSLLINNRSDRLGYPYSITGRHPQMNVPYDQFGLPFGGYRDRHSETMASNYLRSMVTSIMNSEVSSRHAPATSTVTSSDYYMPHGVGSSQIQDVHTCSHTSCGHGSSTPNSGVKVKVETDLDISSCALSSPRLSRPLSDQSVDNRHENTVTPSSVLDSSVTSNTDSVHRDDLNAADVPTDLSSALKQPSVSGTSFSSSHGQRISRINLDSVDLENGHDKLTHSIVITSMPSVSDTVVKMDTTTRGVQCVLPLIKTEITLDGDYFDFYSRPRFMGVDQGVQCNLSNSSNPNNPAALPNRSQPTAIGRHDYRSQSLSESDNSEHQSSFCAESRCHHCGISFDDEVIFSIHIGCHSHTDPFKCNVCGKQCGNKYGFYSHIMRGHHS</sequence>
<keyword evidence="1" id="KW-0479">Metal-binding</keyword>
<reference evidence="4" key="2">
    <citation type="submission" date="2020-11" db="EMBL/GenBank/DDBJ databases">
        <authorList>
            <person name="McCartney M.A."/>
            <person name="Auch B."/>
            <person name="Kono T."/>
            <person name="Mallez S."/>
            <person name="Becker A."/>
            <person name="Gohl D.M."/>
            <person name="Silverstein K.A.T."/>
            <person name="Koren S."/>
            <person name="Bechman K.B."/>
            <person name="Herman A."/>
            <person name="Abrahante J.E."/>
            <person name="Garbe J."/>
        </authorList>
    </citation>
    <scope>NUCLEOTIDE SEQUENCE</scope>
    <source>
        <strain evidence="4">Duluth1</strain>
        <tissue evidence="4">Whole animal</tissue>
    </source>
</reference>
<gene>
    <name evidence="4" type="ORF">DPMN_165983</name>
</gene>
<dbReference type="PROSITE" id="PS50157">
    <property type="entry name" value="ZINC_FINGER_C2H2_2"/>
    <property type="match status" value="3"/>
</dbReference>
<dbReference type="PROSITE" id="PS00028">
    <property type="entry name" value="ZINC_FINGER_C2H2_1"/>
    <property type="match status" value="2"/>
</dbReference>
<feature type="compositionally biased region" description="Basic and acidic residues" evidence="2">
    <location>
        <begin position="154"/>
        <end position="166"/>
    </location>
</feature>
<feature type="compositionally biased region" description="Acidic residues" evidence="2">
    <location>
        <begin position="1"/>
        <end position="22"/>
    </location>
</feature>